<evidence type="ECO:0000256" key="2">
    <source>
        <dbReference type="ARBA" id="ARBA00010082"/>
    </source>
</evidence>
<dbReference type="PANTHER" id="PTHR40012">
    <property type="entry name" value="AUTOPHAGY-RELATED PROTEIN 29"/>
    <property type="match status" value="1"/>
</dbReference>
<feature type="compositionally biased region" description="Low complexity" evidence="8">
    <location>
        <begin position="354"/>
        <end position="365"/>
    </location>
</feature>
<evidence type="ECO:0000256" key="1">
    <source>
        <dbReference type="ARBA" id="ARBA00004329"/>
    </source>
</evidence>
<keyword evidence="6" id="KW-0072">Autophagy</keyword>
<evidence type="ECO:0000256" key="4">
    <source>
        <dbReference type="ARBA" id="ARBA00022448"/>
    </source>
</evidence>
<evidence type="ECO:0000256" key="8">
    <source>
        <dbReference type="SAM" id="MobiDB-lite"/>
    </source>
</evidence>
<evidence type="ECO:0000259" key="9">
    <source>
        <dbReference type="Pfam" id="PF18388"/>
    </source>
</evidence>
<dbReference type="InterPro" id="IPR039362">
    <property type="entry name" value="ATG29_sf"/>
</dbReference>
<dbReference type="AlphaFoldDB" id="A0A6A6PQL2"/>
<dbReference type="GO" id="GO:0000407">
    <property type="term" value="C:phagophore assembly site"/>
    <property type="evidence" value="ECO:0007669"/>
    <property type="project" value="UniProtKB-SubCell"/>
</dbReference>
<dbReference type="FunFam" id="1.10.10.2570:FF:000001">
    <property type="entry name" value="Autophagy-related protein 29"/>
    <property type="match status" value="1"/>
</dbReference>
<dbReference type="InterPro" id="IPR039113">
    <property type="entry name" value="ATG29"/>
</dbReference>
<feature type="domain" description="Atg29 N-terminal" evidence="9">
    <location>
        <begin position="8"/>
        <end position="61"/>
    </location>
</feature>
<feature type="compositionally biased region" description="Low complexity" evidence="8">
    <location>
        <begin position="167"/>
        <end position="181"/>
    </location>
</feature>
<dbReference type="GeneID" id="54470868"/>
<name>A0A6A6PQL2_9PEZI</name>
<feature type="compositionally biased region" description="Low complexity" evidence="8">
    <location>
        <begin position="93"/>
        <end position="105"/>
    </location>
</feature>
<sequence length="408" mass="43539">MDLPRPHYTVFIRLPFPRDDFRDPPQVQWDASRDQQLWKYISKTSQSKALNWEQLSSKFNVPLPFLLQQAAWLYERHFEGVKAQMKGLGAAGGTASAFSGSTPSGDAHLGGSDHPQLGAESVKAPPAINTLRRSPLTPVDAPESPSTLKAGKPGMSRTPSSNTVTQSRVFSTSRPSSSRQSGIPFKQATPGRTSDDSHRAGARSSPPSDAPSPSGPDSRWAIGRKEALTSPRFNPSESGRFSSDADADAEIDEDDDSSDGFLPFASSAKPTKSDLTATLRSAPKKQPPPSNSKVKEPILASPSSESSQSSTQQIPSKQNVADVTAQRTGPRGPLSPKQQADLERLSPRQRKSGSEASPSIGSSFSDLDDASITQSALDEALLSNMQHGSGGTSQASRTSTLNDAFGRR</sequence>
<dbReference type="InterPro" id="IPR040666">
    <property type="entry name" value="Atg29_N"/>
</dbReference>
<organism evidence="10 11">
    <name type="scientific">Neohortaea acidophila</name>
    <dbReference type="NCBI Taxonomy" id="245834"/>
    <lineage>
        <taxon>Eukaryota</taxon>
        <taxon>Fungi</taxon>
        <taxon>Dikarya</taxon>
        <taxon>Ascomycota</taxon>
        <taxon>Pezizomycotina</taxon>
        <taxon>Dothideomycetes</taxon>
        <taxon>Dothideomycetidae</taxon>
        <taxon>Mycosphaerellales</taxon>
        <taxon>Teratosphaeriaceae</taxon>
        <taxon>Neohortaea</taxon>
    </lineage>
</organism>
<protein>
    <recommendedName>
        <fullName evidence="3">Autophagy-related protein 29</fullName>
    </recommendedName>
</protein>
<feature type="compositionally biased region" description="Low complexity" evidence="8">
    <location>
        <begin position="301"/>
        <end position="318"/>
    </location>
</feature>
<dbReference type="Pfam" id="PF18388">
    <property type="entry name" value="ATG29_N"/>
    <property type="match status" value="1"/>
</dbReference>
<dbReference type="GO" id="GO:0000045">
    <property type="term" value="P:autophagosome assembly"/>
    <property type="evidence" value="ECO:0007669"/>
    <property type="project" value="InterPro"/>
</dbReference>
<evidence type="ECO:0000256" key="7">
    <source>
        <dbReference type="ARBA" id="ARBA00060351"/>
    </source>
</evidence>
<proteinExistence type="inferred from homology"/>
<comment type="function">
    <text evidence="7">Plays a role in autophagy. Functions at the preautophagosomal structure (PAS) in order to form normal autophagosomes under starvation conditions. Also plays a role in mitophagy and regulation of filamentous growth.</text>
</comment>
<dbReference type="Gene3D" id="1.10.10.2570">
    <property type="match status" value="1"/>
</dbReference>
<keyword evidence="5" id="KW-0653">Protein transport</keyword>
<dbReference type="EMBL" id="MU001637">
    <property type="protein sequence ID" value="KAF2482086.1"/>
    <property type="molecule type" value="Genomic_DNA"/>
</dbReference>
<dbReference type="RefSeq" id="XP_033588656.1">
    <property type="nucleotide sequence ID" value="XM_033729866.1"/>
</dbReference>
<dbReference type="Proteomes" id="UP000799767">
    <property type="component" value="Unassembled WGS sequence"/>
</dbReference>
<feature type="compositionally biased region" description="Polar residues" evidence="8">
    <location>
        <begin position="157"/>
        <end position="166"/>
    </location>
</feature>
<comment type="subcellular location">
    <subcellularLocation>
        <location evidence="1">Preautophagosomal structure</location>
    </subcellularLocation>
</comment>
<evidence type="ECO:0000256" key="3">
    <source>
        <dbReference type="ARBA" id="ARBA00013784"/>
    </source>
</evidence>
<keyword evidence="11" id="KW-1185">Reference proteome</keyword>
<reference evidence="10" key="1">
    <citation type="journal article" date="2020" name="Stud. Mycol.">
        <title>101 Dothideomycetes genomes: a test case for predicting lifestyles and emergence of pathogens.</title>
        <authorList>
            <person name="Haridas S."/>
            <person name="Albert R."/>
            <person name="Binder M."/>
            <person name="Bloem J."/>
            <person name="Labutti K."/>
            <person name="Salamov A."/>
            <person name="Andreopoulos B."/>
            <person name="Baker S."/>
            <person name="Barry K."/>
            <person name="Bills G."/>
            <person name="Bluhm B."/>
            <person name="Cannon C."/>
            <person name="Castanera R."/>
            <person name="Culley D."/>
            <person name="Daum C."/>
            <person name="Ezra D."/>
            <person name="Gonzalez J."/>
            <person name="Henrissat B."/>
            <person name="Kuo A."/>
            <person name="Liang C."/>
            <person name="Lipzen A."/>
            <person name="Lutzoni F."/>
            <person name="Magnuson J."/>
            <person name="Mondo S."/>
            <person name="Nolan M."/>
            <person name="Ohm R."/>
            <person name="Pangilinan J."/>
            <person name="Park H.-J."/>
            <person name="Ramirez L."/>
            <person name="Alfaro M."/>
            <person name="Sun H."/>
            <person name="Tritt A."/>
            <person name="Yoshinaga Y."/>
            <person name="Zwiers L.-H."/>
            <person name="Turgeon B."/>
            <person name="Goodwin S."/>
            <person name="Spatafora J."/>
            <person name="Crous P."/>
            <person name="Grigoriev I."/>
        </authorList>
    </citation>
    <scope>NUCLEOTIDE SEQUENCE</scope>
    <source>
        <strain evidence="10">CBS 113389</strain>
    </source>
</reference>
<feature type="region of interest" description="Disordered" evidence="8">
    <location>
        <begin position="91"/>
        <end position="408"/>
    </location>
</feature>
<accession>A0A6A6PQL2</accession>
<feature type="compositionally biased region" description="Polar residues" evidence="8">
    <location>
        <begin position="268"/>
        <end position="279"/>
    </location>
</feature>
<dbReference type="OrthoDB" id="21072at2759"/>
<feature type="compositionally biased region" description="Polar residues" evidence="8">
    <location>
        <begin position="231"/>
        <end position="241"/>
    </location>
</feature>
<dbReference type="PANTHER" id="PTHR40012:SF1">
    <property type="entry name" value="AUTOPHAGY-RELATED PROTEIN 29"/>
    <property type="match status" value="1"/>
</dbReference>
<feature type="compositionally biased region" description="Polar residues" evidence="8">
    <location>
        <begin position="383"/>
        <end position="402"/>
    </location>
</feature>
<evidence type="ECO:0000256" key="6">
    <source>
        <dbReference type="ARBA" id="ARBA00023006"/>
    </source>
</evidence>
<evidence type="ECO:0000313" key="11">
    <source>
        <dbReference type="Proteomes" id="UP000799767"/>
    </source>
</evidence>
<evidence type="ECO:0000313" key="10">
    <source>
        <dbReference type="EMBL" id="KAF2482086.1"/>
    </source>
</evidence>
<keyword evidence="4" id="KW-0813">Transport</keyword>
<dbReference type="GO" id="GO:0015031">
    <property type="term" value="P:protein transport"/>
    <property type="evidence" value="ECO:0007669"/>
    <property type="project" value="UniProtKB-KW"/>
</dbReference>
<comment type="similarity">
    <text evidence="2">Belongs to the ATG29 family.</text>
</comment>
<evidence type="ECO:0000256" key="5">
    <source>
        <dbReference type="ARBA" id="ARBA00022927"/>
    </source>
</evidence>
<feature type="compositionally biased region" description="Acidic residues" evidence="8">
    <location>
        <begin position="245"/>
        <end position="258"/>
    </location>
</feature>
<gene>
    <name evidence="10" type="ORF">BDY17DRAFT_176970</name>
</gene>